<dbReference type="EMBL" id="JASCZI010000119">
    <property type="protein sequence ID" value="MED6108989.1"/>
    <property type="molecule type" value="Genomic_DNA"/>
</dbReference>
<organism evidence="3 4">
    <name type="scientific">Stylosanthes scabra</name>
    <dbReference type="NCBI Taxonomy" id="79078"/>
    <lineage>
        <taxon>Eukaryota</taxon>
        <taxon>Viridiplantae</taxon>
        <taxon>Streptophyta</taxon>
        <taxon>Embryophyta</taxon>
        <taxon>Tracheophyta</taxon>
        <taxon>Spermatophyta</taxon>
        <taxon>Magnoliopsida</taxon>
        <taxon>eudicotyledons</taxon>
        <taxon>Gunneridae</taxon>
        <taxon>Pentapetalae</taxon>
        <taxon>rosids</taxon>
        <taxon>fabids</taxon>
        <taxon>Fabales</taxon>
        <taxon>Fabaceae</taxon>
        <taxon>Papilionoideae</taxon>
        <taxon>50 kb inversion clade</taxon>
        <taxon>dalbergioids sensu lato</taxon>
        <taxon>Dalbergieae</taxon>
        <taxon>Pterocarpus clade</taxon>
        <taxon>Stylosanthes</taxon>
    </lineage>
</organism>
<feature type="compositionally biased region" description="Acidic residues" evidence="1">
    <location>
        <begin position="329"/>
        <end position="346"/>
    </location>
</feature>
<feature type="compositionally biased region" description="Basic and acidic residues" evidence="1">
    <location>
        <begin position="237"/>
        <end position="249"/>
    </location>
</feature>
<comment type="caution">
    <text evidence="3">The sequence shown here is derived from an EMBL/GenBank/DDBJ whole genome shotgun (WGS) entry which is preliminary data.</text>
</comment>
<keyword evidence="2" id="KW-1133">Transmembrane helix</keyword>
<feature type="region of interest" description="Disordered" evidence="1">
    <location>
        <begin position="237"/>
        <end position="260"/>
    </location>
</feature>
<keyword evidence="2" id="KW-0812">Transmembrane</keyword>
<protein>
    <submittedName>
        <fullName evidence="3">Uncharacterized protein</fullName>
    </submittedName>
</protein>
<dbReference type="Proteomes" id="UP001341840">
    <property type="component" value="Unassembled WGS sequence"/>
</dbReference>
<name>A0ABU6QAQ5_9FABA</name>
<proteinExistence type="predicted"/>
<dbReference type="PANTHER" id="PTHR36760">
    <property type="entry name" value="ACIDIC LEUCINE-RICH NUCLEAR PHOSPHOPROTEIN 32 FAMILY B PROTEIN"/>
    <property type="match status" value="1"/>
</dbReference>
<reference evidence="3 4" key="1">
    <citation type="journal article" date="2023" name="Plants (Basel)">
        <title>Bridging the Gap: Combining Genomics and Transcriptomics Approaches to Understand Stylosanthes scabra, an Orphan Legume from the Brazilian Caatinga.</title>
        <authorList>
            <person name="Ferreira-Neto J.R.C."/>
            <person name="da Silva M.D."/>
            <person name="Binneck E."/>
            <person name="de Melo N.F."/>
            <person name="da Silva R.H."/>
            <person name="de Melo A.L.T.M."/>
            <person name="Pandolfi V."/>
            <person name="Bustamante F.O."/>
            <person name="Brasileiro-Vidal A.C."/>
            <person name="Benko-Iseppon A.M."/>
        </authorList>
    </citation>
    <scope>NUCLEOTIDE SEQUENCE [LARGE SCALE GENOMIC DNA]</scope>
    <source>
        <tissue evidence="3">Leaves</tissue>
    </source>
</reference>
<dbReference type="PANTHER" id="PTHR36760:SF1">
    <property type="entry name" value="ACIDIC LEUCINE-RICH NUCLEAR PHOSPHOPROTEIN 32 FAMILY B PROTEIN"/>
    <property type="match status" value="1"/>
</dbReference>
<gene>
    <name evidence="3" type="ORF">PIB30_029330</name>
</gene>
<evidence type="ECO:0000256" key="2">
    <source>
        <dbReference type="SAM" id="Phobius"/>
    </source>
</evidence>
<sequence length="397" mass="45817">MTELSFSRTSNKKKINEFFFSNMFNLCFSVFSHPLYFSYFLFFSPYLFRIFSFLSPLFITTTLLLLVALLTFTPNQEKLGGSEISESRLDFLRSEFQTREAAWLLSKADDNKDEEIGYLAEFEAYLVMFQASIFDAFDPKPVEEHGSEQVSEAPHEGREVFSSIMEEQRVVINTEENKVVEEATTVAAVAEVKSLESLFQENSEFLEDDVFCQKQKKEVKEVDIEIETKKAEESERRWSFRSNSDHKSQQQEAILESPNNNFNNLGGFGSMRVEKEWRRTLACKLFEERHNANGSDDGMDMLWETYETESNKVVLKKSNTKKTKKAEIEFNEEEEEEEEDEDEDEMEGKLCCLQALKFSAGKMNLGMGRPSLVKFSKALKGIGLFHHVGKHGKKGNH</sequence>
<evidence type="ECO:0000313" key="4">
    <source>
        <dbReference type="Proteomes" id="UP001341840"/>
    </source>
</evidence>
<feature type="transmembrane region" description="Helical" evidence="2">
    <location>
        <begin position="20"/>
        <end position="42"/>
    </location>
</feature>
<feature type="transmembrane region" description="Helical" evidence="2">
    <location>
        <begin position="48"/>
        <end position="72"/>
    </location>
</feature>
<evidence type="ECO:0000256" key="1">
    <source>
        <dbReference type="SAM" id="MobiDB-lite"/>
    </source>
</evidence>
<accession>A0ABU6QAQ5</accession>
<evidence type="ECO:0000313" key="3">
    <source>
        <dbReference type="EMBL" id="MED6108989.1"/>
    </source>
</evidence>
<keyword evidence="2" id="KW-0472">Membrane</keyword>
<feature type="region of interest" description="Disordered" evidence="1">
    <location>
        <begin position="322"/>
        <end position="346"/>
    </location>
</feature>
<keyword evidence="4" id="KW-1185">Reference proteome</keyword>